<feature type="transmembrane region" description="Helical" evidence="7">
    <location>
        <begin position="249"/>
        <end position="271"/>
    </location>
</feature>
<dbReference type="EMBL" id="FJUX01000021">
    <property type="protein sequence ID" value="CZS95267.1"/>
    <property type="molecule type" value="Genomic_DNA"/>
</dbReference>
<dbReference type="PANTHER" id="PTHR33048:SF147">
    <property type="entry name" value="INTEGRAL MEMBRANE PROTEIN"/>
    <property type="match status" value="1"/>
</dbReference>
<dbReference type="OrthoDB" id="5417887at2759"/>
<keyword evidence="2 7" id="KW-0812">Transmembrane</keyword>
<sequence>MFLPRAEKEVVYISPVKEVNIGLWVLFAGATVFLGLRLYCKLSRRTGLWYDDYVLTVSWLVLFVNDIIIVDEWSTGHEKGNWDDRTHILIKITSCGTLIGQALSKTALGITLLRMSNKKQAAILWFCIVSMNSYMIIKCFFQWAKLCNHSEYNKWYNLQGPCLNYDVEEKIKIGGNTYNIIMDFVLAAFPWWITWNLEMRRVEKFALCVTMSLGIVVAIISAIRTSWKDRPSMQVHDERFLWRNGMANIWYSAEIAGTIIVQCIPILRPLLRDIIVTTQSRRTGGDSIDRSHHRSTAHRSQIGIATFDPKDAGVPPHITESYDHGTEDVYALDIIPEEPETKRTSFVSHCPSFVSQSPSEMGRLTPTVNASPLTRDSDSGWSYSVRSDKTDLRSPGFIKPWEDGEEPEGLSPPPRPARVSSPESQKELSSNIH</sequence>
<name>A0A1E1KB16_9HELO</name>
<protein>
    <recommendedName>
        <fullName evidence="8">Rhodopsin domain-containing protein</fullName>
    </recommendedName>
</protein>
<evidence type="ECO:0000259" key="8">
    <source>
        <dbReference type="Pfam" id="PF20684"/>
    </source>
</evidence>
<evidence type="ECO:0000256" key="3">
    <source>
        <dbReference type="ARBA" id="ARBA00022989"/>
    </source>
</evidence>
<keyword evidence="4 7" id="KW-0472">Membrane</keyword>
<gene>
    <name evidence="9" type="ORF">RAG0_05002</name>
</gene>
<keyword evidence="3 7" id="KW-1133">Transmembrane helix</keyword>
<reference evidence="10" key="1">
    <citation type="submission" date="2016-03" db="EMBL/GenBank/DDBJ databases">
        <authorList>
            <person name="Guldener U."/>
        </authorList>
    </citation>
    <scope>NUCLEOTIDE SEQUENCE [LARGE SCALE GENOMIC DNA]</scope>
    <source>
        <strain evidence="10">04CH-RAC-A.6.1</strain>
    </source>
</reference>
<proteinExistence type="inferred from homology"/>
<feature type="transmembrane region" description="Helical" evidence="7">
    <location>
        <begin position="21"/>
        <end position="40"/>
    </location>
</feature>
<evidence type="ECO:0000256" key="1">
    <source>
        <dbReference type="ARBA" id="ARBA00004141"/>
    </source>
</evidence>
<accession>A0A1E1KB16</accession>
<comment type="subcellular location">
    <subcellularLocation>
        <location evidence="1">Membrane</location>
        <topology evidence="1">Multi-pass membrane protein</topology>
    </subcellularLocation>
</comment>
<evidence type="ECO:0000256" key="6">
    <source>
        <dbReference type="SAM" id="MobiDB-lite"/>
    </source>
</evidence>
<organism evidence="9 10">
    <name type="scientific">Rhynchosporium agropyri</name>
    <dbReference type="NCBI Taxonomy" id="914238"/>
    <lineage>
        <taxon>Eukaryota</taxon>
        <taxon>Fungi</taxon>
        <taxon>Dikarya</taxon>
        <taxon>Ascomycota</taxon>
        <taxon>Pezizomycotina</taxon>
        <taxon>Leotiomycetes</taxon>
        <taxon>Helotiales</taxon>
        <taxon>Ploettnerulaceae</taxon>
        <taxon>Rhynchosporium</taxon>
    </lineage>
</organism>
<feature type="transmembrane region" description="Helical" evidence="7">
    <location>
        <begin position="205"/>
        <end position="223"/>
    </location>
</feature>
<keyword evidence="10" id="KW-1185">Reference proteome</keyword>
<feature type="transmembrane region" description="Helical" evidence="7">
    <location>
        <begin position="173"/>
        <end position="193"/>
    </location>
</feature>
<evidence type="ECO:0000313" key="9">
    <source>
        <dbReference type="EMBL" id="CZS95267.1"/>
    </source>
</evidence>
<dbReference type="GO" id="GO:0016020">
    <property type="term" value="C:membrane"/>
    <property type="evidence" value="ECO:0007669"/>
    <property type="project" value="UniProtKB-SubCell"/>
</dbReference>
<evidence type="ECO:0000256" key="2">
    <source>
        <dbReference type="ARBA" id="ARBA00022692"/>
    </source>
</evidence>
<comment type="similarity">
    <text evidence="5">Belongs to the SAT4 family.</text>
</comment>
<dbReference type="Proteomes" id="UP000178912">
    <property type="component" value="Unassembled WGS sequence"/>
</dbReference>
<evidence type="ECO:0000256" key="4">
    <source>
        <dbReference type="ARBA" id="ARBA00023136"/>
    </source>
</evidence>
<evidence type="ECO:0000313" key="10">
    <source>
        <dbReference type="Proteomes" id="UP000178912"/>
    </source>
</evidence>
<evidence type="ECO:0000256" key="5">
    <source>
        <dbReference type="ARBA" id="ARBA00038359"/>
    </source>
</evidence>
<dbReference type="InterPro" id="IPR049326">
    <property type="entry name" value="Rhodopsin_dom_fungi"/>
</dbReference>
<dbReference type="Pfam" id="PF20684">
    <property type="entry name" value="Fung_rhodopsin"/>
    <property type="match status" value="1"/>
</dbReference>
<feature type="compositionally biased region" description="Polar residues" evidence="6">
    <location>
        <begin position="366"/>
        <end position="385"/>
    </location>
</feature>
<feature type="domain" description="Rhodopsin" evidence="8">
    <location>
        <begin position="36"/>
        <end position="272"/>
    </location>
</feature>
<dbReference type="PANTHER" id="PTHR33048">
    <property type="entry name" value="PTH11-LIKE INTEGRAL MEMBRANE PROTEIN (AFU_ORTHOLOGUE AFUA_5G11245)"/>
    <property type="match status" value="1"/>
</dbReference>
<feature type="transmembrane region" description="Helical" evidence="7">
    <location>
        <begin position="122"/>
        <end position="144"/>
    </location>
</feature>
<feature type="region of interest" description="Disordered" evidence="6">
    <location>
        <begin position="353"/>
        <end position="433"/>
    </location>
</feature>
<feature type="region of interest" description="Disordered" evidence="6">
    <location>
        <begin position="282"/>
        <end position="314"/>
    </location>
</feature>
<dbReference type="InterPro" id="IPR052337">
    <property type="entry name" value="SAT4-like"/>
</dbReference>
<evidence type="ECO:0000256" key="7">
    <source>
        <dbReference type="SAM" id="Phobius"/>
    </source>
</evidence>
<dbReference type="AlphaFoldDB" id="A0A1E1KB16"/>